<dbReference type="Gene3D" id="3.40.50.300">
    <property type="entry name" value="P-loop containing nucleotide triphosphate hydrolases"/>
    <property type="match status" value="1"/>
</dbReference>
<feature type="transmembrane region" description="Helical" evidence="1">
    <location>
        <begin position="41"/>
        <end position="59"/>
    </location>
</feature>
<feature type="transmembrane region" description="Helical" evidence="1">
    <location>
        <begin position="18"/>
        <end position="35"/>
    </location>
</feature>
<evidence type="ECO:0000313" key="3">
    <source>
        <dbReference type="Proteomes" id="UP000465609"/>
    </source>
</evidence>
<keyword evidence="3" id="KW-1185">Reference proteome</keyword>
<protein>
    <recommendedName>
        <fullName evidence="4">Cell division protein FtsK</fullName>
    </recommendedName>
</protein>
<keyword evidence="1" id="KW-0472">Membrane</keyword>
<dbReference type="Proteomes" id="UP000465609">
    <property type="component" value="Chromosome"/>
</dbReference>
<gene>
    <name evidence="2" type="ORF">MAUB_57730</name>
</gene>
<dbReference type="CDD" id="cd01127">
    <property type="entry name" value="TrwB_TraG_TraD_VirD4"/>
    <property type="match status" value="1"/>
</dbReference>
<dbReference type="InterPro" id="IPR027417">
    <property type="entry name" value="P-loop_NTPase"/>
</dbReference>
<keyword evidence="1" id="KW-0812">Transmembrane</keyword>
<organism evidence="2 3">
    <name type="scientific">Mycolicibacterium aubagnense</name>
    <dbReference type="NCBI Taxonomy" id="319707"/>
    <lineage>
        <taxon>Bacteria</taxon>
        <taxon>Bacillati</taxon>
        <taxon>Actinomycetota</taxon>
        <taxon>Actinomycetes</taxon>
        <taxon>Mycobacteriales</taxon>
        <taxon>Mycobacteriaceae</taxon>
        <taxon>Mycolicibacterium</taxon>
    </lineage>
</organism>
<keyword evidence="1" id="KW-1133">Transmembrane helix</keyword>
<evidence type="ECO:0000256" key="1">
    <source>
        <dbReference type="SAM" id="Phobius"/>
    </source>
</evidence>
<dbReference type="EMBL" id="AP022577">
    <property type="protein sequence ID" value="BBX87900.1"/>
    <property type="molecule type" value="Genomic_DNA"/>
</dbReference>
<evidence type="ECO:0000313" key="2">
    <source>
        <dbReference type="EMBL" id="BBX87900.1"/>
    </source>
</evidence>
<dbReference type="SUPFAM" id="SSF52540">
    <property type="entry name" value="P-loop containing nucleoside triphosphate hydrolases"/>
    <property type="match status" value="1"/>
</dbReference>
<evidence type="ECO:0008006" key="4">
    <source>
        <dbReference type="Google" id="ProtNLM"/>
    </source>
</evidence>
<proteinExistence type="predicted"/>
<reference evidence="2 3" key="1">
    <citation type="journal article" date="2019" name="Emerg. Microbes Infect.">
        <title>Comprehensive subspecies identification of 175 nontuberculous mycobacteria species based on 7547 genomic profiles.</title>
        <authorList>
            <person name="Matsumoto Y."/>
            <person name="Kinjo T."/>
            <person name="Motooka D."/>
            <person name="Nabeya D."/>
            <person name="Jung N."/>
            <person name="Uechi K."/>
            <person name="Horii T."/>
            <person name="Iida T."/>
            <person name="Fujita J."/>
            <person name="Nakamura S."/>
        </authorList>
    </citation>
    <scope>NUCLEOTIDE SEQUENCE [LARGE SCALE GENOMIC DNA]</scope>
    <source>
        <strain evidence="2 3">JCM 15296</strain>
    </source>
</reference>
<sequence>MHVRDTSGFAHASHQSQALCLGTLGASGLLMPVAVWGFDSLWRFGVGWAAALAGAWFVYRARRHWELHTASLPGGGGALDPELIPSGAGTANVTELYHHGHLHTDIARLLKVAASQFPGKLVLDTDATELEDDGKGGRKLVSWGFKCVEPGFLTDIKTHERLQKTFAKSVGGFWSFTSDPRNDTFGGSRKSSIPKLVFPPHWPVVSSVEEAKQNYTGWEFKVGVSARGEEGVCPETMPHVMCIGESGSGKSVSVRAWLEQFRTAGWQLILSDGKGADYAGYFAPHAEDNNLPVPGTVAVGLGATARGMPYIAAIVITYLIMQERQSGSMDAKIADPAGWNNFIPVLLVMDEIKGMREKWKGSLSKAESDSIESMVTEILALGRELRVHVLLVSQDARAVSIPNTWKSNVPMSICLGKPGDLTLKYGFGETVRHKVRLITDSMDPKVKGRCVIASVDEKTGATDATEYQGYLGYSPGESWNNVKLPPQAKEHWPSFKTNVSDKVPRLYTRQWFMIDEKSEAQLAAESKGAPDRGFIDFDLFTVDEIKAMDRVALDMRGPDGKIVPNPAMAKYDPSSVQYVCRPPAGAHKAIKADL</sequence>
<name>A0ABM7IM94_9MYCO</name>
<accession>A0ABM7IM94</accession>